<proteinExistence type="predicted"/>
<evidence type="ECO:0000256" key="1">
    <source>
        <dbReference type="ARBA" id="ARBA00023235"/>
    </source>
</evidence>
<feature type="domain" description="Xylose isomerase-like TIM barrel" evidence="2">
    <location>
        <begin position="23"/>
        <end position="261"/>
    </location>
</feature>
<dbReference type="PANTHER" id="PTHR43489:SF7">
    <property type="entry name" value="3-DEHYDRO-D-GULOSIDE 4-EPIMERASE-RELATED"/>
    <property type="match status" value="1"/>
</dbReference>
<reference evidence="3 4" key="1">
    <citation type="submission" date="2024-04" db="EMBL/GenBank/DDBJ databases">
        <title>Defined microbial consortia suppress multidrug-resistant proinflammatory Enterobacteriaceae via ecological control.</title>
        <authorList>
            <person name="Furuichi M."/>
            <person name="Kawaguchi T."/>
            <person name="Pust M."/>
            <person name="Yasuma K."/>
            <person name="Plichta D."/>
            <person name="Hasegawa N."/>
            <person name="Ohya T."/>
            <person name="Bhattarai S."/>
            <person name="Sasajima S."/>
            <person name="Aoto Y."/>
            <person name="Tuganbaev T."/>
            <person name="Yaginuma M."/>
            <person name="Ueda M."/>
            <person name="Okahashi N."/>
            <person name="Amafuji K."/>
            <person name="Kiridooshi Y."/>
            <person name="Sugita K."/>
            <person name="Strazar M."/>
            <person name="Skelly A."/>
            <person name="Suda W."/>
            <person name="Hattori M."/>
            <person name="Nakamoto N."/>
            <person name="Caballero S."/>
            <person name="Norman J."/>
            <person name="Olle B."/>
            <person name="Tanoue T."/>
            <person name="Arita M."/>
            <person name="Bucci V."/>
            <person name="Atarashi K."/>
            <person name="Xavier R."/>
            <person name="Honda K."/>
        </authorList>
    </citation>
    <scope>NUCLEOTIDE SEQUENCE [LARGE SCALE GENOMIC DNA]</scope>
    <source>
        <strain evidence="4">k34-0107-D12</strain>
    </source>
</reference>
<dbReference type="PANTHER" id="PTHR43489">
    <property type="entry name" value="ISOMERASE"/>
    <property type="match status" value="1"/>
</dbReference>
<organism evidence="3 4">
    <name type="scientific">Blautia parvula</name>
    <dbReference type="NCBI Taxonomy" id="2877527"/>
    <lineage>
        <taxon>Bacteria</taxon>
        <taxon>Bacillati</taxon>
        <taxon>Bacillota</taxon>
        <taxon>Clostridia</taxon>
        <taxon>Lachnospirales</taxon>
        <taxon>Lachnospiraceae</taxon>
        <taxon>Blautia</taxon>
    </lineage>
</organism>
<gene>
    <name evidence="3" type="ORF">K340107D12_60590</name>
</gene>
<accession>A0ABQ0C372</accession>
<evidence type="ECO:0000313" key="4">
    <source>
        <dbReference type="Proteomes" id="UP001600941"/>
    </source>
</evidence>
<dbReference type="InterPro" id="IPR036237">
    <property type="entry name" value="Xyl_isomerase-like_sf"/>
</dbReference>
<dbReference type="Pfam" id="PF01261">
    <property type="entry name" value="AP_endonuc_2"/>
    <property type="match status" value="1"/>
</dbReference>
<dbReference type="EMBL" id="BAABZQ010000001">
    <property type="protein sequence ID" value="GAA6503243.1"/>
    <property type="molecule type" value="Genomic_DNA"/>
</dbReference>
<dbReference type="Proteomes" id="UP001600941">
    <property type="component" value="Unassembled WGS sequence"/>
</dbReference>
<evidence type="ECO:0000259" key="2">
    <source>
        <dbReference type="Pfam" id="PF01261"/>
    </source>
</evidence>
<name>A0ABQ0C372_9FIRM</name>
<keyword evidence="1 3" id="KW-0413">Isomerase</keyword>
<dbReference type="InterPro" id="IPR050417">
    <property type="entry name" value="Sugar_Epim/Isomerase"/>
</dbReference>
<comment type="caution">
    <text evidence="3">The sequence shown here is derived from an EMBL/GenBank/DDBJ whole genome shotgun (WGS) entry which is preliminary data.</text>
</comment>
<sequence>MNKIGIYFAFWEKEWEADYCRYIEKAKKLGFDVLELAAGCLPDMTAAQRREIASRAEDAGIDLTYCIGLPPQYDLACEDASVRASGIRYVGELLKCIRQMGGDTLGGIIYSCWPGGTVTYDYKQKARERSLDSLRGLSHMAEEYDINYCLEIVNRYEQYLLNTAAEGVDFVRELDSPKVKLLLDCFHMNIEEDSFSEAIKTAGELLGHFHIGECNRKVPGRGHMDWDDLIRGLRDIDYRGKIVMEPFVRPGGQVGKDIKIYRDQSGNASEVQMDEMAEEALTFIREKLRSGGDQDGKN</sequence>
<dbReference type="RefSeq" id="WP_256129949.1">
    <property type="nucleotide sequence ID" value="NZ_BAABZQ010000001.1"/>
</dbReference>
<evidence type="ECO:0000313" key="3">
    <source>
        <dbReference type="EMBL" id="GAA6503243.1"/>
    </source>
</evidence>
<dbReference type="SUPFAM" id="SSF51658">
    <property type="entry name" value="Xylose isomerase-like"/>
    <property type="match status" value="1"/>
</dbReference>
<keyword evidence="4" id="KW-1185">Reference proteome</keyword>
<dbReference type="GO" id="GO:0016853">
    <property type="term" value="F:isomerase activity"/>
    <property type="evidence" value="ECO:0007669"/>
    <property type="project" value="UniProtKB-KW"/>
</dbReference>
<dbReference type="Gene3D" id="3.20.20.150">
    <property type="entry name" value="Divalent-metal-dependent TIM barrel enzymes"/>
    <property type="match status" value="1"/>
</dbReference>
<protein>
    <submittedName>
        <fullName evidence="3">Sugar phosphate isomerase/epimerase</fullName>
    </submittedName>
</protein>
<dbReference type="InterPro" id="IPR013022">
    <property type="entry name" value="Xyl_isomerase-like_TIM-brl"/>
</dbReference>